<keyword evidence="7" id="KW-1185">Reference proteome</keyword>
<dbReference type="EC" id="2.5.1.18" evidence="1"/>
<evidence type="ECO:0000256" key="3">
    <source>
        <dbReference type="ARBA" id="ARBA00047960"/>
    </source>
</evidence>
<dbReference type="SFLD" id="SFLDG00358">
    <property type="entry name" value="Main_(cytGST)"/>
    <property type="match status" value="2"/>
</dbReference>
<comment type="catalytic activity">
    <reaction evidence="3">
        <text>RX + glutathione = an S-substituted glutathione + a halide anion + H(+)</text>
        <dbReference type="Rhea" id="RHEA:16437"/>
        <dbReference type="ChEBI" id="CHEBI:15378"/>
        <dbReference type="ChEBI" id="CHEBI:16042"/>
        <dbReference type="ChEBI" id="CHEBI:17792"/>
        <dbReference type="ChEBI" id="CHEBI:57925"/>
        <dbReference type="ChEBI" id="CHEBI:90779"/>
        <dbReference type="EC" id="2.5.1.18"/>
    </reaction>
</comment>
<evidence type="ECO:0000259" key="5">
    <source>
        <dbReference type="PROSITE" id="PS50405"/>
    </source>
</evidence>
<dbReference type="SFLD" id="SFLDG01152">
    <property type="entry name" value="Main.3:_Omega-_and_Tau-like"/>
    <property type="match status" value="2"/>
</dbReference>
<dbReference type="Gene3D" id="1.20.1050.10">
    <property type="match status" value="2"/>
</dbReference>
<sequence>MEEQSEVVLFGMWASPFCVRVELALKLKGIPYQYVEEDLENKSDLLLQYNPVHKKVPVLVHKGKPVAESIVILEYIDECWSNTPKLLPDDPHERSKVRFWADFYDHKLMASSFAIIALKGKEQEKAMENFSEVLSVFEEGIARDFPQRSPFFNGETLGLVDIMVASNSYSFRVFSEVVGVTFDEEKHSAFFKWVHALQDCHLIKEALPPHDKVVAKFRKIDSMWMPSSPWLRSEGLKREKMGIVDLPFCSLDLASIVLQLSLALGKSHEVEDVIMEDAFEDPVEGEAMEDSESIVQDMITISDSSTEEISPEVSPLPETPTYDILTQHANSTTHFSTSDSISLTTNASSVVQYGVNKDSIASFSPLDVSPYKPFNPIATGTRMPSQVSISNHGDILTAPDSTQVYHQERERERGMEEQSEVVLFGMWASPYCTRVELALKLKSIPYQYVEEDLQNKSDLLLQYNPVHKKVPVLVHKGKPVAESIVILEYIDECWSNTPRLLPDDPHERSKVRFWANFYDQKLIPSSFHLITLKGKEQEKAMENFSELLSVFEEGIARDFPQRSPFFNGETLGFVDIMVASNSCNYRAFSKAVGVTFDQEKHSAFFKWVHALQDCHLIKETLPPHDKVVARIREKYLPLKA</sequence>
<dbReference type="PANTHER" id="PTHR11260:SF622">
    <property type="entry name" value="GLUTATHIONE S-TRANSFERASE"/>
    <property type="match status" value="1"/>
</dbReference>
<evidence type="ECO:0000313" key="6">
    <source>
        <dbReference type="EMBL" id="KAK2969001.1"/>
    </source>
</evidence>
<evidence type="ECO:0000256" key="2">
    <source>
        <dbReference type="ARBA" id="ARBA00022679"/>
    </source>
</evidence>
<dbReference type="PROSITE" id="PS50405">
    <property type="entry name" value="GST_CTER"/>
    <property type="match status" value="2"/>
</dbReference>
<dbReference type="SUPFAM" id="SSF47616">
    <property type="entry name" value="GST C-terminal domain-like"/>
    <property type="match status" value="2"/>
</dbReference>
<dbReference type="InterPro" id="IPR036282">
    <property type="entry name" value="Glutathione-S-Trfase_C_sf"/>
</dbReference>
<evidence type="ECO:0000259" key="4">
    <source>
        <dbReference type="PROSITE" id="PS50404"/>
    </source>
</evidence>
<dbReference type="InterPro" id="IPR036249">
    <property type="entry name" value="Thioredoxin-like_sf"/>
</dbReference>
<feature type="domain" description="GST N-terminal" evidence="4">
    <location>
        <begin position="5"/>
        <end position="84"/>
    </location>
</feature>
<dbReference type="InterPro" id="IPR010987">
    <property type="entry name" value="Glutathione-S-Trfase_C-like"/>
</dbReference>
<dbReference type="GO" id="GO:0004364">
    <property type="term" value="F:glutathione transferase activity"/>
    <property type="evidence" value="ECO:0007669"/>
    <property type="project" value="UniProtKB-EC"/>
</dbReference>
<keyword evidence="2" id="KW-0808">Transferase</keyword>
<dbReference type="FunFam" id="3.40.30.10:FF:000197">
    <property type="entry name" value="Glutathione S-transferase U10"/>
    <property type="match status" value="2"/>
</dbReference>
<dbReference type="InterPro" id="IPR004045">
    <property type="entry name" value="Glutathione_S-Trfase_N"/>
</dbReference>
<proteinExistence type="predicted"/>
<dbReference type="Proteomes" id="UP001187471">
    <property type="component" value="Unassembled WGS sequence"/>
</dbReference>
<gene>
    <name evidence="6" type="ORF">RJ640_007866</name>
</gene>
<dbReference type="Pfam" id="PF02798">
    <property type="entry name" value="GST_N"/>
    <property type="match status" value="2"/>
</dbReference>
<dbReference type="GO" id="GO:0006749">
    <property type="term" value="P:glutathione metabolic process"/>
    <property type="evidence" value="ECO:0007669"/>
    <property type="project" value="InterPro"/>
</dbReference>
<comment type="caution">
    <text evidence="6">The sequence shown here is derived from an EMBL/GenBank/DDBJ whole genome shotgun (WGS) entry which is preliminary data.</text>
</comment>
<dbReference type="CDD" id="cd03058">
    <property type="entry name" value="GST_N_Tau"/>
    <property type="match status" value="2"/>
</dbReference>
<organism evidence="6 7">
    <name type="scientific">Escallonia rubra</name>
    <dbReference type="NCBI Taxonomy" id="112253"/>
    <lineage>
        <taxon>Eukaryota</taxon>
        <taxon>Viridiplantae</taxon>
        <taxon>Streptophyta</taxon>
        <taxon>Embryophyta</taxon>
        <taxon>Tracheophyta</taxon>
        <taxon>Spermatophyta</taxon>
        <taxon>Magnoliopsida</taxon>
        <taxon>eudicotyledons</taxon>
        <taxon>Gunneridae</taxon>
        <taxon>Pentapetalae</taxon>
        <taxon>asterids</taxon>
        <taxon>campanulids</taxon>
        <taxon>Escalloniales</taxon>
        <taxon>Escalloniaceae</taxon>
        <taxon>Escallonia</taxon>
    </lineage>
</organism>
<dbReference type="InterPro" id="IPR045074">
    <property type="entry name" value="GST_C_Tau"/>
</dbReference>
<accession>A0AA88U547</accession>
<dbReference type="PROSITE" id="PS51354">
    <property type="entry name" value="GLUTAREDOXIN_2"/>
    <property type="match status" value="2"/>
</dbReference>
<dbReference type="Gene3D" id="3.40.30.10">
    <property type="entry name" value="Glutaredoxin"/>
    <property type="match status" value="2"/>
</dbReference>
<dbReference type="SFLD" id="SFLDS00019">
    <property type="entry name" value="Glutathione_Transferase_(cytos"/>
    <property type="match status" value="2"/>
</dbReference>
<dbReference type="SUPFAM" id="SSF52833">
    <property type="entry name" value="Thioredoxin-like"/>
    <property type="match status" value="2"/>
</dbReference>
<reference evidence="6" key="1">
    <citation type="submission" date="2022-12" db="EMBL/GenBank/DDBJ databases">
        <title>Draft genome assemblies for two species of Escallonia (Escalloniales).</title>
        <authorList>
            <person name="Chanderbali A."/>
            <person name="Dervinis C."/>
            <person name="Anghel I."/>
            <person name="Soltis D."/>
            <person name="Soltis P."/>
            <person name="Zapata F."/>
        </authorList>
    </citation>
    <scope>NUCLEOTIDE SEQUENCE</scope>
    <source>
        <strain evidence="6">UCBG92.1500</strain>
        <tissue evidence="6">Leaf</tissue>
    </source>
</reference>
<dbReference type="InterPro" id="IPR045073">
    <property type="entry name" value="Omega/Tau-like"/>
</dbReference>
<dbReference type="GO" id="GO:0005737">
    <property type="term" value="C:cytoplasm"/>
    <property type="evidence" value="ECO:0007669"/>
    <property type="project" value="TreeGrafter"/>
</dbReference>
<dbReference type="EMBL" id="JAVXUO010002860">
    <property type="protein sequence ID" value="KAK2969001.1"/>
    <property type="molecule type" value="Genomic_DNA"/>
</dbReference>
<dbReference type="CDD" id="cd03185">
    <property type="entry name" value="GST_C_Tau"/>
    <property type="match status" value="2"/>
</dbReference>
<dbReference type="InterPro" id="IPR040079">
    <property type="entry name" value="Glutathione_S-Trfase"/>
</dbReference>
<dbReference type="PANTHER" id="PTHR11260">
    <property type="entry name" value="GLUTATHIONE S-TRANSFERASE, GST, SUPERFAMILY, GST DOMAIN CONTAINING"/>
    <property type="match status" value="1"/>
</dbReference>
<feature type="domain" description="GST N-terminal" evidence="4">
    <location>
        <begin position="419"/>
        <end position="498"/>
    </location>
</feature>
<evidence type="ECO:0000256" key="1">
    <source>
        <dbReference type="ARBA" id="ARBA00012452"/>
    </source>
</evidence>
<dbReference type="PROSITE" id="PS50404">
    <property type="entry name" value="GST_NTER"/>
    <property type="match status" value="2"/>
</dbReference>
<protein>
    <recommendedName>
        <fullName evidence="1">glutathione transferase</fullName>
        <ecNumber evidence="1">2.5.1.18</ecNumber>
    </recommendedName>
</protein>
<feature type="domain" description="GST C-terminal" evidence="5">
    <location>
        <begin position="504"/>
        <end position="638"/>
    </location>
</feature>
<feature type="domain" description="GST C-terminal" evidence="5">
    <location>
        <begin position="90"/>
        <end position="220"/>
    </location>
</feature>
<dbReference type="AlphaFoldDB" id="A0AA88U547"/>
<name>A0AA88U547_9ASTE</name>
<evidence type="ECO:0000313" key="7">
    <source>
        <dbReference type="Proteomes" id="UP001187471"/>
    </source>
</evidence>